<organism evidence="1 2">
    <name type="scientific">Kibdelosporangium philippinense</name>
    <dbReference type="NCBI Taxonomy" id="211113"/>
    <lineage>
        <taxon>Bacteria</taxon>
        <taxon>Bacillati</taxon>
        <taxon>Actinomycetota</taxon>
        <taxon>Actinomycetes</taxon>
        <taxon>Pseudonocardiales</taxon>
        <taxon>Pseudonocardiaceae</taxon>
        <taxon>Kibdelosporangium</taxon>
    </lineage>
</organism>
<evidence type="ECO:0000313" key="2">
    <source>
        <dbReference type="Proteomes" id="UP001521150"/>
    </source>
</evidence>
<keyword evidence="2" id="KW-1185">Reference proteome</keyword>
<sequence length="153" mass="17234">MSANILSVIPTEPRWQPDKPAAERAIALAERFFADDDRAEIEACWYSPIMAITSGENLVRITCPSCDGDIDFWWYNDLLERKHAGFDTLAVTVPCCGMATTLDALHYDWPCGYARFQIECMIGGSEREEFTTEEMAEFAAALGHPVRQIRAHI</sequence>
<dbReference type="Proteomes" id="UP001521150">
    <property type="component" value="Unassembled WGS sequence"/>
</dbReference>
<gene>
    <name evidence="1" type="ORF">LWC34_10920</name>
</gene>
<protein>
    <submittedName>
        <fullName evidence="1">Uncharacterized protein</fullName>
    </submittedName>
</protein>
<dbReference type="EMBL" id="JAJVCN010000001">
    <property type="protein sequence ID" value="MCE7003334.1"/>
    <property type="molecule type" value="Genomic_DNA"/>
</dbReference>
<evidence type="ECO:0000313" key="1">
    <source>
        <dbReference type="EMBL" id="MCE7003334.1"/>
    </source>
</evidence>
<proteinExistence type="predicted"/>
<comment type="caution">
    <text evidence="1">The sequence shown here is derived from an EMBL/GenBank/DDBJ whole genome shotgun (WGS) entry which is preliminary data.</text>
</comment>
<reference evidence="1 2" key="1">
    <citation type="submission" date="2021-12" db="EMBL/GenBank/DDBJ databases">
        <title>Genome sequence of Kibdelosporangium philippinense ATCC 49844.</title>
        <authorList>
            <person name="Fedorov E.A."/>
            <person name="Omeragic M."/>
            <person name="Shalygina K.F."/>
            <person name="Maclea K.S."/>
        </authorList>
    </citation>
    <scope>NUCLEOTIDE SEQUENCE [LARGE SCALE GENOMIC DNA]</scope>
    <source>
        <strain evidence="1 2">ATCC 49844</strain>
    </source>
</reference>
<dbReference type="RefSeq" id="WP_233724868.1">
    <property type="nucleotide sequence ID" value="NZ_JAJVCN010000001.1"/>
</dbReference>
<accession>A0ABS8Z618</accession>
<name>A0ABS8Z618_9PSEU</name>